<evidence type="ECO:0000256" key="1">
    <source>
        <dbReference type="SAM" id="MobiDB-lite"/>
    </source>
</evidence>
<name>A0AAD6PSD8_9ROSI</name>
<comment type="caution">
    <text evidence="2">The sequence shown here is derived from an EMBL/GenBank/DDBJ whole genome shotgun (WGS) entry which is preliminary data.</text>
</comment>
<accession>A0AAD6PSD8</accession>
<dbReference type="EMBL" id="JAQIZT010000017">
    <property type="protein sequence ID" value="KAJ6959576.1"/>
    <property type="molecule type" value="Genomic_DNA"/>
</dbReference>
<organism evidence="2 3">
    <name type="scientific">Populus alba x Populus x berolinensis</name>
    <dbReference type="NCBI Taxonomy" id="444605"/>
    <lineage>
        <taxon>Eukaryota</taxon>
        <taxon>Viridiplantae</taxon>
        <taxon>Streptophyta</taxon>
        <taxon>Embryophyta</taxon>
        <taxon>Tracheophyta</taxon>
        <taxon>Spermatophyta</taxon>
        <taxon>Magnoliopsida</taxon>
        <taxon>eudicotyledons</taxon>
        <taxon>Gunneridae</taxon>
        <taxon>Pentapetalae</taxon>
        <taxon>rosids</taxon>
        <taxon>fabids</taxon>
        <taxon>Malpighiales</taxon>
        <taxon>Salicaceae</taxon>
        <taxon>Saliceae</taxon>
        <taxon>Populus</taxon>
    </lineage>
</organism>
<keyword evidence="3" id="KW-1185">Reference proteome</keyword>
<dbReference type="Proteomes" id="UP001164929">
    <property type="component" value="Chromosome 17"/>
</dbReference>
<evidence type="ECO:0000313" key="2">
    <source>
        <dbReference type="EMBL" id="KAJ6959576.1"/>
    </source>
</evidence>
<gene>
    <name evidence="2" type="ORF">NC653_037813</name>
</gene>
<evidence type="ECO:0000313" key="3">
    <source>
        <dbReference type="Proteomes" id="UP001164929"/>
    </source>
</evidence>
<reference evidence="2" key="1">
    <citation type="journal article" date="2023" name="Mol. Ecol. Resour.">
        <title>Chromosome-level genome assembly of a triploid poplar Populus alba 'Berolinensis'.</title>
        <authorList>
            <person name="Chen S."/>
            <person name="Yu Y."/>
            <person name="Wang X."/>
            <person name="Wang S."/>
            <person name="Zhang T."/>
            <person name="Zhou Y."/>
            <person name="He R."/>
            <person name="Meng N."/>
            <person name="Wang Y."/>
            <person name="Liu W."/>
            <person name="Liu Z."/>
            <person name="Liu J."/>
            <person name="Guo Q."/>
            <person name="Huang H."/>
            <person name="Sederoff R.R."/>
            <person name="Wang G."/>
            <person name="Qu G."/>
            <person name="Chen S."/>
        </authorList>
    </citation>
    <scope>NUCLEOTIDE SEQUENCE</scope>
    <source>
        <strain evidence="2">SC-2020</strain>
    </source>
</reference>
<feature type="compositionally biased region" description="Polar residues" evidence="1">
    <location>
        <begin position="14"/>
        <end position="24"/>
    </location>
</feature>
<proteinExistence type="predicted"/>
<feature type="region of interest" description="Disordered" evidence="1">
    <location>
        <begin position="1"/>
        <end position="63"/>
    </location>
</feature>
<feature type="compositionally biased region" description="Acidic residues" evidence="1">
    <location>
        <begin position="42"/>
        <end position="52"/>
    </location>
</feature>
<protein>
    <submittedName>
        <fullName evidence="2">Uncharacterized protein</fullName>
    </submittedName>
</protein>
<dbReference type="AlphaFoldDB" id="A0AAD6PSD8"/>
<sequence length="308" mass="34731">MKGLRSKFHHVNDSGPTPSYSTTDSNKDTVKESSNSSSLEVSDSDPEYVVEDPEIHFDNTNSDTERLNKIVDEMMSTEECKMKLKTKTEIGENQMDKKATDFCQVEDNRTYMNDNGIAKAIARAFSEGGSYEWENIWYELKFQITNLKEENLRQQAELARRNIEKRLVIDKLRLELEHFEGSEQEVVHDLTMAHFLVKEVSYHVVHATPFLNIKAINTHPGQVTGANSSRLLVVLLVIHDMVARVLKQPASLSHDSLPEGSSLHLGDKLSATYLAAFLIEQLEVIAVPTCRVESSKNSLLEHSLSSVP</sequence>
<feature type="compositionally biased region" description="Basic and acidic residues" evidence="1">
    <location>
        <begin position="53"/>
        <end position="63"/>
    </location>
</feature>